<protein>
    <submittedName>
        <fullName evidence="1">Uncharacterized protein</fullName>
    </submittedName>
</protein>
<gene>
    <name evidence="1" type="ORF">HGP05_11560</name>
</gene>
<dbReference type="InterPro" id="IPR027579">
    <property type="entry name" value="SSSPR51_Rpt"/>
</dbReference>
<proteinExistence type="predicted"/>
<sequence>MPGHPTEDGEQPKKDIPGYRFVETKNFQTVTQNMSTKK</sequence>
<reference evidence="1" key="1">
    <citation type="submission" date="2020-04" db="EMBL/GenBank/DDBJ databases">
        <authorList>
            <person name="Chakraborty B."/>
            <person name="Walker A.R."/>
            <person name="Burne R.A."/>
        </authorList>
    </citation>
    <scope>NUCLEOTIDE SEQUENCE [LARGE SCALE GENOMIC DNA]</scope>
    <source>
        <strain evidence="1">BCA8</strain>
    </source>
</reference>
<accession>A0A7Y0YS23</accession>
<name>A0A7Y0YS23_STRSA</name>
<evidence type="ECO:0000313" key="1">
    <source>
        <dbReference type="EMBL" id="NMX24897.1"/>
    </source>
</evidence>
<organism evidence="1">
    <name type="scientific">Streptococcus sanguinis</name>
    <dbReference type="NCBI Taxonomy" id="1305"/>
    <lineage>
        <taxon>Bacteria</taxon>
        <taxon>Bacillati</taxon>
        <taxon>Bacillota</taxon>
        <taxon>Bacilli</taxon>
        <taxon>Lactobacillales</taxon>
        <taxon>Streptococcaceae</taxon>
        <taxon>Streptococcus</taxon>
    </lineage>
</organism>
<dbReference type="EMBL" id="JABBCN010000009">
    <property type="protein sequence ID" value="NMX24897.1"/>
    <property type="molecule type" value="Genomic_DNA"/>
</dbReference>
<comment type="caution">
    <text evidence="1">The sequence shown here is derived from an EMBL/GenBank/DDBJ whole genome shotgun (WGS) entry which is preliminary data.</text>
</comment>
<dbReference type="AlphaFoldDB" id="A0A7Y0YS23"/>
<dbReference type="Pfam" id="PF18877">
    <property type="entry name" value="SSSPR-51"/>
    <property type="match status" value="1"/>
</dbReference>